<feature type="compositionally biased region" description="Pro residues" evidence="1">
    <location>
        <begin position="148"/>
        <end position="157"/>
    </location>
</feature>
<evidence type="ECO:0000313" key="3">
    <source>
        <dbReference type="Proteomes" id="UP000186309"/>
    </source>
</evidence>
<dbReference type="Proteomes" id="UP000186309">
    <property type="component" value="Chromosome"/>
</dbReference>
<proteinExistence type="predicted"/>
<dbReference type="STRING" id="1387353.BSF38_05602"/>
<feature type="compositionally biased region" description="Low complexity" evidence="1">
    <location>
        <begin position="253"/>
        <end position="277"/>
    </location>
</feature>
<gene>
    <name evidence="2" type="ORF">BSF38_05602</name>
</gene>
<dbReference type="KEGG" id="pbor:BSF38_05602"/>
<evidence type="ECO:0000313" key="2">
    <source>
        <dbReference type="EMBL" id="APW64013.1"/>
    </source>
</evidence>
<organism evidence="2 3">
    <name type="scientific">Paludisphaera borealis</name>
    <dbReference type="NCBI Taxonomy" id="1387353"/>
    <lineage>
        <taxon>Bacteria</taxon>
        <taxon>Pseudomonadati</taxon>
        <taxon>Planctomycetota</taxon>
        <taxon>Planctomycetia</taxon>
        <taxon>Isosphaerales</taxon>
        <taxon>Isosphaeraceae</taxon>
        <taxon>Paludisphaera</taxon>
    </lineage>
</organism>
<keyword evidence="3" id="KW-1185">Reference proteome</keyword>
<sequence length="660" mass="70665">MRLTLRTLLAWLDDTLPPVQVREIGKQVADSPLAQELVQRIHRVTRQRRLTVPSKNGADATDPNLVASYLDNDLEPEKVAEYEKKCLTSDVNLAEAASVHQILSLLGQKVQVPAEAKARMYQLVKGREAQPAPPSNGAPVEPESVTKPIPPWVVAPPPRRRSLERFGPLAACLGLISLLCWSAYESLQPEAAVTQDPGELQLRMRPTHAAPALAKADATPETEPETASAENAHPADAVADVENVAEKPEAPKTDAATTPGDATADAAKPAVPSVVAPKGEPLETRKIPEGAVGVASKIEGILLRYNIDKREWERLAEGAAIHTSDRLLVLAPFRAVVATGKSALDVQGDTEFQLLQKDPTEEPVVGIVHGRVAVEPSSSPAALHCMFAGRTVNLEQPANAAIGFELMNRWTYGQPTAGAAVLGVHAANGEISLSMDKAKEKLSGPGTILATASGHFNRPAAAKPPGWAIEPERSPEATELRTRFRKEFSIDRPVLADLVSATENENAEIKTLAIAALRALGDLSLLTPILDRPGDPIARRAAIAAIREQASLGGPSAQRAWDQLEADFGPADGAKLERLLVGFGDEEAAKTSTLRALVDDLSPRNEALGVRELAFDNLRTLTGRTTIPYDADHPEPGFAAWNHLVEAGTLKLDPKRKPPM</sequence>
<evidence type="ECO:0000256" key="1">
    <source>
        <dbReference type="SAM" id="MobiDB-lite"/>
    </source>
</evidence>
<name>A0A1U7CYP8_9BACT</name>
<protein>
    <submittedName>
        <fullName evidence="2">Uncharacterized protein</fullName>
    </submittedName>
</protein>
<dbReference type="OrthoDB" id="272719at2"/>
<dbReference type="EMBL" id="CP019082">
    <property type="protein sequence ID" value="APW64013.1"/>
    <property type="molecule type" value="Genomic_DNA"/>
</dbReference>
<dbReference type="AlphaFoldDB" id="A0A1U7CYP8"/>
<feature type="region of interest" description="Disordered" evidence="1">
    <location>
        <begin position="210"/>
        <end position="234"/>
    </location>
</feature>
<feature type="region of interest" description="Disordered" evidence="1">
    <location>
        <begin position="248"/>
        <end position="282"/>
    </location>
</feature>
<reference evidence="3" key="1">
    <citation type="submission" date="2016-12" db="EMBL/GenBank/DDBJ databases">
        <title>Comparative genomics of four Isosphaeraceae planctomycetes: a common pool of plasmids and glycoside hydrolase genes.</title>
        <authorList>
            <person name="Ivanova A."/>
        </authorList>
    </citation>
    <scope>NUCLEOTIDE SEQUENCE [LARGE SCALE GENOMIC DNA]</scope>
    <source>
        <strain evidence="3">PX4</strain>
    </source>
</reference>
<feature type="region of interest" description="Disordered" evidence="1">
    <location>
        <begin position="127"/>
        <end position="158"/>
    </location>
</feature>
<accession>A0A1U7CYP8</accession>
<dbReference type="RefSeq" id="WP_076350301.1">
    <property type="nucleotide sequence ID" value="NZ_CP019082.1"/>
</dbReference>